<organism evidence="1 2">
    <name type="scientific">Rhizobium chutanense</name>
    <dbReference type="NCBI Taxonomy" id="2035448"/>
    <lineage>
        <taxon>Bacteria</taxon>
        <taxon>Pseudomonadati</taxon>
        <taxon>Pseudomonadota</taxon>
        <taxon>Alphaproteobacteria</taxon>
        <taxon>Hyphomicrobiales</taxon>
        <taxon>Rhizobiaceae</taxon>
        <taxon>Rhizobium/Agrobacterium group</taxon>
        <taxon>Rhizobium</taxon>
    </lineage>
</organism>
<dbReference type="EMBL" id="NWSV01000012">
    <property type="protein sequence ID" value="PDT02745.1"/>
    <property type="molecule type" value="Genomic_DNA"/>
</dbReference>
<protein>
    <submittedName>
        <fullName evidence="1">Nodulation protein</fullName>
    </submittedName>
</protein>
<evidence type="ECO:0000313" key="2">
    <source>
        <dbReference type="Proteomes" id="UP000220768"/>
    </source>
</evidence>
<proteinExistence type="predicted"/>
<dbReference type="AlphaFoldDB" id="A0A2A6J9H3"/>
<keyword evidence="2" id="KW-1185">Reference proteome</keyword>
<dbReference type="Proteomes" id="UP000220768">
    <property type="component" value="Unassembled WGS sequence"/>
</dbReference>
<sequence length="92" mass="10494">MEGNLGTAQCGLHRLMLKLPAARKQLEALAASSSRRLFCDLFEAYDEACIALEAFRHQNDDDRPVREYEVICAELEAEVIRQLETAILWLRS</sequence>
<name>A0A2A6J9H3_9HYPH</name>
<reference evidence="1 2" key="1">
    <citation type="submission" date="2017-09" db="EMBL/GenBank/DDBJ databases">
        <title>Comparative genomics of rhizobia isolated from Phaseolus vulgaris in China.</title>
        <authorList>
            <person name="Tong W."/>
        </authorList>
    </citation>
    <scope>NUCLEOTIDE SEQUENCE [LARGE SCALE GENOMIC DNA]</scope>
    <source>
        <strain evidence="1 2">C5</strain>
    </source>
</reference>
<comment type="caution">
    <text evidence="1">The sequence shown here is derived from an EMBL/GenBank/DDBJ whole genome shotgun (WGS) entry which is preliminary data.</text>
</comment>
<gene>
    <name evidence="1" type="ORF">CO666_19405</name>
</gene>
<evidence type="ECO:0000313" key="1">
    <source>
        <dbReference type="EMBL" id="PDT02745.1"/>
    </source>
</evidence>
<accession>A0A2A6J9H3</accession>